<evidence type="ECO:0000313" key="14">
    <source>
        <dbReference type="Proteomes" id="UP001595955"/>
    </source>
</evidence>
<evidence type="ECO:0000313" key="13">
    <source>
        <dbReference type="EMBL" id="MFC4554042.1"/>
    </source>
</evidence>
<feature type="domain" description="Helicase ATP-binding" evidence="11">
    <location>
        <begin position="690"/>
        <end position="851"/>
    </location>
</feature>
<dbReference type="InterPro" id="IPR047112">
    <property type="entry name" value="RecG/Mfd"/>
</dbReference>
<evidence type="ECO:0000256" key="4">
    <source>
        <dbReference type="ARBA" id="ARBA00022801"/>
    </source>
</evidence>
<dbReference type="InterPro" id="IPR014001">
    <property type="entry name" value="Helicase_ATP-bd"/>
</dbReference>
<keyword evidence="8 9" id="KW-0234">DNA repair</keyword>
<dbReference type="HAMAP" id="MF_00969">
    <property type="entry name" value="TRCF"/>
    <property type="match status" value="1"/>
</dbReference>
<dbReference type="SMART" id="SM01058">
    <property type="entry name" value="CarD_TRCF"/>
    <property type="match status" value="1"/>
</dbReference>
<keyword evidence="4 9" id="KW-0378">Hydrolase</keyword>
<dbReference type="Pfam" id="PF02559">
    <property type="entry name" value="CarD_TRCF_RID"/>
    <property type="match status" value="1"/>
</dbReference>
<feature type="compositionally biased region" description="Low complexity" evidence="10">
    <location>
        <begin position="67"/>
        <end position="76"/>
    </location>
</feature>
<evidence type="ECO:0000256" key="8">
    <source>
        <dbReference type="ARBA" id="ARBA00023204"/>
    </source>
</evidence>
<keyword evidence="1 9" id="KW-0963">Cytoplasm</keyword>
<gene>
    <name evidence="9 13" type="primary">mfd</name>
    <name evidence="13" type="ORF">ACFO3F_02175</name>
</gene>
<feature type="domain" description="Helicase C-terminal" evidence="12">
    <location>
        <begin position="876"/>
        <end position="1026"/>
    </location>
</feature>
<comment type="caution">
    <text evidence="13">The sequence shown here is derived from an EMBL/GenBank/DDBJ whole genome shotgun (WGS) entry which is preliminary data.</text>
</comment>
<dbReference type="PROSITE" id="PS51194">
    <property type="entry name" value="HELICASE_CTER"/>
    <property type="match status" value="1"/>
</dbReference>
<dbReference type="Pfam" id="PF00270">
    <property type="entry name" value="DEAD"/>
    <property type="match status" value="1"/>
</dbReference>
<keyword evidence="5" id="KW-0347">Helicase</keyword>
<sequence>MRLTGLLPALLQDDTVAETLEAVPARGLRTVTVPLGVRAPLVALLAGAQSDGAQSDGAQSDGAQSDGAAGTAAPGAATRHRPIVVVTATGREADEAAAALRAFLPDDDVAVLPAWETLPHERLSPRSDTVARRIAVFRRLAHPTPGPGRAGLIRVLVMPVRALLQPVVSGLGDLEPVALEVGQDAALEDVAAALTAAAYSRVDMVERRGEYAVRGGILDVFPPTEDHPLRIEFWGDTVEEIRWFAVADQRTLEVADRGLWAPPCRELLLTPEVRARAAALVPQLPGAVEMLDKLSEGIAVEGMESLAPVLVDHLEPVLSLVPEDSLVVLSEPERIRRRAHDLAATTEEFLAAAWASATVGASTPLDLRAASFGTLEDARDLARSRGLGWWSLTALPTTDDADHADDGVGGTAEDAWEPGTNAVAARDVEPYRGDVERAVADLRALTGDGWRIVLTTEGPGPARRLVEQLGAADVPARLIDDLTAEPPASVVLVTTASLGRGFVAPDLRLAMLTESDITGRAGTSTRDMRRMPSRRRNVVDPVALRPGDFVVHEQHGVGRFVELASRTVGTGKDATTREYLVIEYASSKRGQPGDRLYVPTDSLDQVSKYTGGEAPTLNKLGGSDWAKTKGRARRAVRQIAAELIRLYAARAATKGHAFAPDTPWQRELEDAFPHIETPDQVVTIDEVKADMEKEMPMDRLISGDVGYGKTEIAVRAAFKAVQDGKQVAVLVPTTLLVQQHLDTFSERYAGFPVTVRALSRFQSDAEAQATKEGLLAGTVDVVIGTHRLLTGEVRFKDLGLVIIDEEQRFGVEHKETLKQLRTNVDVLAMSATPIPRTLEMAITGIREMSTLATPPEERHPVLTFVGPYEEKQVSAAIRRELLREGQVFYVHNRVSSIHKAAGRIAELVPEARIAVAHGQMGEHQLEQVIQDFWNKEFDVLVCTTIVETGLDISNANTLVVERADAFGLSQLHQLRGRVGRGRERAYAYFLYPPEKPLTETAHDRLATIAAHTDLGAGIQVAMKDLEIRGAGNLLGGEQSGHIAGVGFDLYVRMVSDAVAEFRGDGEPEKADVKIELPIDAHIPHDYIAHERLRLEAYAKIAAADDDAAIEAVREELTDRYGAVPEPVLRLFSVAQLRTQARAAQLTDITAQGRYIRFAPVELPESAQLRLKRLYPGTVLKPAVRTVLVPFPMTAKLGGKPLRDTELLRWVHDLIDAVLVGNVAVAARVGTADDDEE</sequence>
<name>A0ABV9D5J2_9MICO</name>
<dbReference type="InterPro" id="IPR036101">
    <property type="entry name" value="CarD-like/TRCF_RID_sf"/>
</dbReference>
<evidence type="ECO:0000256" key="6">
    <source>
        <dbReference type="ARBA" id="ARBA00022840"/>
    </source>
</evidence>
<dbReference type="InterPro" id="IPR001650">
    <property type="entry name" value="Helicase_C-like"/>
</dbReference>
<dbReference type="Gene3D" id="3.40.50.11180">
    <property type="match status" value="1"/>
</dbReference>
<evidence type="ECO:0000259" key="12">
    <source>
        <dbReference type="PROSITE" id="PS51194"/>
    </source>
</evidence>
<feature type="compositionally biased region" description="Polar residues" evidence="10">
    <location>
        <begin position="51"/>
        <end position="63"/>
    </location>
</feature>
<dbReference type="SUPFAM" id="SSF143517">
    <property type="entry name" value="TRCF domain-like"/>
    <property type="match status" value="1"/>
</dbReference>
<evidence type="ECO:0000256" key="7">
    <source>
        <dbReference type="ARBA" id="ARBA00023125"/>
    </source>
</evidence>
<keyword evidence="14" id="KW-1185">Reference proteome</keyword>
<protein>
    <recommendedName>
        <fullName evidence="9">Transcription-repair-coupling factor</fullName>
        <shortName evidence="9">TRCF</shortName>
        <ecNumber evidence="9">3.6.4.-</ecNumber>
    </recommendedName>
</protein>
<dbReference type="Gene3D" id="3.90.1150.50">
    <property type="entry name" value="Transcription-repair-coupling factor, D7 domain"/>
    <property type="match status" value="1"/>
</dbReference>
<evidence type="ECO:0000256" key="5">
    <source>
        <dbReference type="ARBA" id="ARBA00022806"/>
    </source>
</evidence>
<dbReference type="InterPro" id="IPR041471">
    <property type="entry name" value="UvrB_inter"/>
</dbReference>
<dbReference type="CDD" id="cd17991">
    <property type="entry name" value="DEXHc_TRCF"/>
    <property type="match status" value="1"/>
</dbReference>
<dbReference type="SMART" id="SM00982">
    <property type="entry name" value="TRCF"/>
    <property type="match status" value="1"/>
</dbReference>
<dbReference type="EC" id="3.6.4.-" evidence="9"/>
<proteinExistence type="inferred from homology"/>
<dbReference type="InterPro" id="IPR027417">
    <property type="entry name" value="P-loop_NTPase"/>
</dbReference>
<dbReference type="Pfam" id="PF17757">
    <property type="entry name" value="UvrB_inter"/>
    <property type="match status" value="1"/>
</dbReference>
<dbReference type="PANTHER" id="PTHR47964:SF1">
    <property type="entry name" value="ATP-DEPENDENT DNA HELICASE HOMOLOG RECG, CHLOROPLASTIC"/>
    <property type="match status" value="1"/>
</dbReference>
<keyword evidence="7 9" id="KW-0238">DNA-binding</keyword>
<dbReference type="InterPro" id="IPR005118">
    <property type="entry name" value="TRCF_C"/>
</dbReference>
<accession>A0ABV9D5J2</accession>
<keyword evidence="3 9" id="KW-0227">DNA damage</keyword>
<dbReference type="InterPro" id="IPR011545">
    <property type="entry name" value="DEAD/DEAH_box_helicase_dom"/>
</dbReference>
<dbReference type="InterPro" id="IPR003711">
    <property type="entry name" value="CarD-like/TRCF_RID"/>
</dbReference>
<reference evidence="14" key="1">
    <citation type="journal article" date="2019" name="Int. J. Syst. Evol. Microbiol.">
        <title>The Global Catalogue of Microorganisms (GCM) 10K type strain sequencing project: providing services to taxonomists for standard genome sequencing and annotation.</title>
        <authorList>
            <consortium name="The Broad Institute Genomics Platform"/>
            <consortium name="The Broad Institute Genome Sequencing Center for Infectious Disease"/>
            <person name="Wu L."/>
            <person name="Ma J."/>
        </authorList>
    </citation>
    <scope>NUCLEOTIDE SEQUENCE [LARGE SCALE GENOMIC DNA]</scope>
    <source>
        <strain evidence="14">JCM 3369</strain>
    </source>
</reference>
<organism evidence="13 14">
    <name type="scientific">Georgenia faecalis</name>
    <dbReference type="NCBI Taxonomy" id="2483799"/>
    <lineage>
        <taxon>Bacteria</taxon>
        <taxon>Bacillati</taxon>
        <taxon>Actinomycetota</taxon>
        <taxon>Actinomycetes</taxon>
        <taxon>Micrococcales</taxon>
        <taxon>Bogoriellaceae</taxon>
        <taxon>Georgenia</taxon>
    </lineage>
</organism>
<dbReference type="Proteomes" id="UP001595955">
    <property type="component" value="Unassembled WGS sequence"/>
</dbReference>
<dbReference type="SMART" id="SM00490">
    <property type="entry name" value="HELICc"/>
    <property type="match status" value="1"/>
</dbReference>
<evidence type="ECO:0000256" key="3">
    <source>
        <dbReference type="ARBA" id="ARBA00022763"/>
    </source>
</evidence>
<dbReference type="Gene3D" id="2.40.10.170">
    <property type="match status" value="1"/>
</dbReference>
<dbReference type="SMART" id="SM00487">
    <property type="entry name" value="DEXDc"/>
    <property type="match status" value="1"/>
</dbReference>
<dbReference type="NCBIfam" id="TIGR00580">
    <property type="entry name" value="mfd"/>
    <property type="match status" value="1"/>
</dbReference>
<dbReference type="PANTHER" id="PTHR47964">
    <property type="entry name" value="ATP-DEPENDENT DNA HELICASE HOMOLOG RECG, CHLOROPLASTIC"/>
    <property type="match status" value="1"/>
</dbReference>
<evidence type="ECO:0000256" key="2">
    <source>
        <dbReference type="ARBA" id="ARBA00022741"/>
    </source>
</evidence>
<comment type="similarity">
    <text evidence="9">In the N-terminal section; belongs to the UvrB family.</text>
</comment>
<feature type="region of interest" description="Disordered" evidence="10">
    <location>
        <begin position="51"/>
        <end position="76"/>
    </location>
</feature>
<evidence type="ECO:0000256" key="10">
    <source>
        <dbReference type="SAM" id="MobiDB-lite"/>
    </source>
</evidence>
<comment type="function">
    <text evidence="9">Couples transcription and DNA repair by recognizing RNA polymerase (RNAP) stalled at DNA lesions. Mediates ATP-dependent release of RNAP and its truncated transcript from the DNA, and recruitment of nucleotide excision repair machinery to the damaged site.</text>
</comment>
<keyword evidence="2 9" id="KW-0547">Nucleotide-binding</keyword>
<evidence type="ECO:0000259" key="11">
    <source>
        <dbReference type="PROSITE" id="PS51192"/>
    </source>
</evidence>
<dbReference type="EMBL" id="JBHSGF010000001">
    <property type="protein sequence ID" value="MFC4554042.1"/>
    <property type="molecule type" value="Genomic_DNA"/>
</dbReference>
<dbReference type="SUPFAM" id="SSF141259">
    <property type="entry name" value="CarD-like"/>
    <property type="match status" value="1"/>
</dbReference>
<dbReference type="Pfam" id="PF00271">
    <property type="entry name" value="Helicase_C"/>
    <property type="match status" value="1"/>
</dbReference>
<evidence type="ECO:0000256" key="9">
    <source>
        <dbReference type="HAMAP-Rule" id="MF_00969"/>
    </source>
</evidence>
<dbReference type="Pfam" id="PF03461">
    <property type="entry name" value="TRCF"/>
    <property type="match status" value="1"/>
</dbReference>
<comment type="similarity">
    <text evidence="9">In the C-terminal section; belongs to the helicase family. RecG subfamily.</text>
</comment>
<keyword evidence="6 9" id="KW-0067">ATP-binding</keyword>
<comment type="subcellular location">
    <subcellularLocation>
        <location evidence="9">Cytoplasm</location>
    </subcellularLocation>
</comment>
<evidence type="ECO:0000256" key="1">
    <source>
        <dbReference type="ARBA" id="ARBA00022490"/>
    </source>
</evidence>
<dbReference type="InterPro" id="IPR037235">
    <property type="entry name" value="TRCF-like_C_D7"/>
</dbReference>
<dbReference type="SUPFAM" id="SSF52540">
    <property type="entry name" value="P-loop containing nucleoside triphosphate hydrolases"/>
    <property type="match status" value="4"/>
</dbReference>
<dbReference type="PROSITE" id="PS51192">
    <property type="entry name" value="HELICASE_ATP_BIND_1"/>
    <property type="match status" value="1"/>
</dbReference>
<dbReference type="Gene3D" id="3.40.50.300">
    <property type="entry name" value="P-loop containing nucleotide triphosphate hydrolases"/>
    <property type="match status" value="2"/>
</dbReference>
<dbReference type="Gene3D" id="3.30.2060.10">
    <property type="entry name" value="Penicillin-binding protein 1b domain"/>
    <property type="match status" value="1"/>
</dbReference>
<dbReference type="RefSeq" id="WP_122823248.1">
    <property type="nucleotide sequence ID" value="NZ_CP033325.1"/>
</dbReference>
<dbReference type="InterPro" id="IPR004576">
    <property type="entry name" value="Mfd"/>
</dbReference>